<name>A0A1Y0EHF4_9RHOB</name>
<dbReference type="NCBIfam" id="TIGR00077">
    <property type="entry name" value="lspA"/>
    <property type="match status" value="1"/>
</dbReference>
<keyword evidence="12" id="KW-0449">Lipoprotein</keyword>
<evidence type="ECO:0000256" key="1">
    <source>
        <dbReference type="ARBA" id="ARBA00006139"/>
    </source>
</evidence>
<organism evidence="12 13">
    <name type="scientific">Yoonia vestfoldensis</name>
    <dbReference type="NCBI Taxonomy" id="245188"/>
    <lineage>
        <taxon>Bacteria</taxon>
        <taxon>Pseudomonadati</taxon>
        <taxon>Pseudomonadota</taxon>
        <taxon>Alphaproteobacteria</taxon>
        <taxon>Rhodobacterales</taxon>
        <taxon>Paracoccaceae</taxon>
        <taxon>Yoonia</taxon>
    </lineage>
</organism>
<evidence type="ECO:0000256" key="10">
    <source>
        <dbReference type="RuleBase" id="RU000594"/>
    </source>
</evidence>
<keyword evidence="5 9" id="KW-0064">Aspartyl protease</keyword>
<dbReference type="RefSeq" id="WP_087212068.1">
    <property type="nucleotide sequence ID" value="NZ_CP021431.1"/>
</dbReference>
<dbReference type="GO" id="GO:0004190">
    <property type="term" value="F:aspartic-type endopeptidase activity"/>
    <property type="evidence" value="ECO:0007669"/>
    <property type="project" value="UniProtKB-UniRule"/>
</dbReference>
<keyword evidence="4 9" id="KW-0812">Transmembrane</keyword>
<evidence type="ECO:0000256" key="11">
    <source>
        <dbReference type="RuleBase" id="RU004181"/>
    </source>
</evidence>
<dbReference type="PANTHER" id="PTHR33695">
    <property type="entry name" value="LIPOPROTEIN SIGNAL PEPTIDASE"/>
    <property type="match status" value="1"/>
</dbReference>
<comment type="caution">
    <text evidence="9">Lacks conserved residue(s) required for the propagation of feature annotation.</text>
</comment>
<evidence type="ECO:0000256" key="8">
    <source>
        <dbReference type="ARBA" id="ARBA00023136"/>
    </source>
</evidence>
<feature type="active site" evidence="9">
    <location>
        <position position="136"/>
    </location>
</feature>
<comment type="similarity">
    <text evidence="1 9 11">Belongs to the peptidase A8 family.</text>
</comment>
<evidence type="ECO:0000256" key="7">
    <source>
        <dbReference type="ARBA" id="ARBA00022989"/>
    </source>
</evidence>
<dbReference type="PRINTS" id="PR00781">
    <property type="entry name" value="LIPOSIGPTASE"/>
</dbReference>
<evidence type="ECO:0000256" key="4">
    <source>
        <dbReference type="ARBA" id="ARBA00022692"/>
    </source>
</evidence>
<dbReference type="STRING" id="1122181.GCA_000382265_02574"/>
<evidence type="ECO:0000256" key="6">
    <source>
        <dbReference type="ARBA" id="ARBA00022801"/>
    </source>
</evidence>
<keyword evidence="8 9" id="KW-0472">Membrane</keyword>
<dbReference type="AlphaFoldDB" id="A0A1Y0EHF4"/>
<dbReference type="PROSITE" id="PS00855">
    <property type="entry name" value="SPASE_II"/>
    <property type="match status" value="1"/>
</dbReference>
<dbReference type="GO" id="GO:0005886">
    <property type="term" value="C:plasma membrane"/>
    <property type="evidence" value="ECO:0007669"/>
    <property type="project" value="UniProtKB-SubCell"/>
</dbReference>
<proteinExistence type="inferred from homology"/>
<evidence type="ECO:0000256" key="3">
    <source>
        <dbReference type="ARBA" id="ARBA00022670"/>
    </source>
</evidence>
<dbReference type="Pfam" id="PF01252">
    <property type="entry name" value="Peptidase_A8"/>
    <property type="match status" value="1"/>
</dbReference>
<evidence type="ECO:0000313" key="12">
    <source>
        <dbReference type="EMBL" id="ARU03066.1"/>
    </source>
</evidence>
<feature type="active site" evidence="9">
    <location>
        <position position="117"/>
    </location>
</feature>
<feature type="transmembrane region" description="Helical" evidence="9">
    <location>
        <begin position="130"/>
        <end position="149"/>
    </location>
</feature>
<sequence>MRLMFWTGFWVFLIDQISKYFVVHWLGLINEQDGIIEVWPPFIEFRMAWNRGVNFGLFADYDMRWVLIAVALLISAGVIWWLNRSGGTKWAYIAGGFLIGGALGNVIDRIIYGAVADFLNMSCCGFNNPYAFNVADIAIFAGAIGLAFLGEDGKKAA</sequence>
<dbReference type="PANTHER" id="PTHR33695:SF1">
    <property type="entry name" value="LIPOPROTEIN SIGNAL PEPTIDASE"/>
    <property type="match status" value="1"/>
</dbReference>
<keyword evidence="7 9" id="KW-1133">Transmembrane helix</keyword>
<dbReference type="EMBL" id="CP021431">
    <property type="protein sequence ID" value="ARU03066.1"/>
    <property type="molecule type" value="Genomic_DNA"/>
</dbReference>
<dbReference type="Proteomes" id="UP000195273">
    <property type="component" value="Chromosome"/>
</dbReference>
<evidence type="ECO:0000313" key="13">
    <source>
        <dbReference type="Proteomes" id="UP000195273"/>
    </source>
</evidence>
<evidence type="ECO:0000256" key="9">
    <source>
        <dbReference type="HAMAP-Rule" id="MF_00161"/>
    </source>
</evidence>
<comment type="pathway">
    <text evidence="9">Protein modification; lipoprotein biosynthesis (signal peptide cleavage).</text>
</comment>
<comment type="subcellular location">
    <subcellularLocation>
        <location evidence="9">Cell membrane</location>
        <topology evidence="9">Multi-pass membrane protein</topology>
    </subcellularLocation>
</comment>
<protein>
    <recommendedName>
        <fullName evidence="9">Lipoprotein signal peptidase</fullName>
        <ecNumber evidence="9">3.4.23.36</ecNumber>
    </recommendedName>
    <alternativeName>
        <fullName evidence="9">Prolipoprotein signal peptidase</fullName>
    </alternativeName>
    <alternativeName>
        <fullName evidence="9">Signal peptidase II</fullName>
        <shortName evidence="9">SPase II</shortName>
    </alternativeName>
</protein>
<comment type="catalytic activity">
    <reaction evidence="9 10">
        <text>Release of signal peptides from bacterial membrane prolipoproteins. Hydrolyzes -Xaa-Yaa-Zaa-|-(S,diacylglyceryl)Cys-, in which Xaa is hydrophobic (preferably Leu), and Yaa (Ala or Ser) and Zaa (Gly or Ala) have small, neutral side chains.</text>
        <dbReference type="EC" id="3.4.23.36"/>
    </reaction>
</comment>
<keyword evidence="2 9" id="KW-1003">Cell membrane</keyword>
<evidence type="ECO:0000256" key="2">
    <source>
        <dbReference type="ARBA" id="ARBA00022475"/>
    </source>
</evidence>
<dbReference type="EC" id="3.4.23.36" evidence="9"/>
<accession>A0A1Y0EHF4</accession>
<dbReference type="OrthoDB" id="9810259at2"/>
<keyword evidence="6 9" id="KW-0378">Hydrolase</keyword>
<keyword evidence="3 9" id="KW-0645">Protease</keyword>
<evidence type="ECO:0000256" key="5">
    <source>
        <dbReference type="ARBA" id="ARBA00022750"/>
    </source>
</evidence>
<dbReference type="KEGG" id="lvs:LOKVESSMR4R_03801"/>
<feature type="transmembrane region" description="Helical" evidence="9">
    <location>
        <begin position="90"/>
        <end position="110"/>
    </location>
</feature>
<keyword evidence="13" id="KW-1185">Reference proteome</keyword>
<dbReference type="HAMAP" id="MF_00161">
    <property type="entry name" value="LspA"/>
    <property type="match status" value="1"/>
</dbReference>
<dbReference type="InterPro" id="IPR001872">
    <property type="entry name" value="Peptidase_A8"/>
</dbReference>
<dbReference type="UniPathway" id="UPA00665"/>
<dbReference type="GO" id="GO:0006508">
    <property type="term" value="P:proteolysis"/>
    <property type="evidence" value="ECO:0007669"/>
    <property type="project" value="UniProtKB-KW"/>
</dbReference>
<comment type="function">
    <text evidence="9 10">This protein specifically catalyzes the removal of signal peptides from prolipoproteins.</text>
</comment>
<gene>
    <name evidence="9 12" type="primary">lspA</name>
    <name evidence="12" type="ORF">LOKVESSMR4R_03801</name>
</gene>
<feature type="transmembrane region" description="Helical" evidence="9">
    <location>
        <begin position="65"/>
        <end position="83"/>
    </location>
</feature>
<reference evidence="12 13" key="1">
    <citation type="submission" date="2017-05" db="EMBL/GenBank/DDBJ databases">
        <title>Genome Sequence of Loktanella vestfoldensis Strain SMR4r Isolated from a Culture of the Diatom Skeletonema marinoi.</title>
        <authorList>
            <person name="Topel M."/>
            <person name="Pinder M.I.M."/>
            <person name="Johansson O.N."/>
            <person name="Kourtchenko O."/>
            <person name="Godhe A."/>
            <person name="Clarke A.K."/>
        </authorList>
    </citation>
    <scope>NUCLEOTIDE SEQUENCE [LARGE SCALE GENOMIC DNA]</scope>
    <source>
        <strain evidence="12 13">SMR4r</strain>
    </source>
</reference>